<keyword evidence="3" id="KW-1185">Reference proteome</keyword>
<dbReference type="VEuPathDB" id="FungiDB:FGRAMPH1_01G15773"/>
<sequence>MLADGIISLARLLFSSMQAWAYEISYLAPANCNEEPLRLEHEIVPPGGGLHGSSYLNEDFKEYLSELLSEEKYLERGAQTIDGIIEQIMIQQFEPRIKRNFNVFQRSTTKRFAVDGGLRDNPDKGFQRGYIQMSTSVIKRIFMKHLEAIFEIVRSQLDAALSSGCKVEKVVLIGGFGASISLRDYLEKRLAEYSQQNNCHVKLLRPRDRIQLVNAVSAGAVLRAMNKNNGPERIARSSYGILRAEPFGEHPEHEGMKPSYDKHDGLPYIKKTIDWVLKLGLPVPSVWNCEPFTCSHTFDVWPIRPLICREILYVSDHSTLSHYRLSHHNNTGAQKVGEIVVDFSDLREKGLKPVEPVIYEDGRTVGKKHYRVNFTMVIQVVDRDLRCYAIYNQQVKKKCRINISSGFRPGVR</sequence>
<dbReference type="STRING" id="229533.A0A1C3YNB9"/>
<accession>A0A1C3YNB9</accession>
<evidence type="ECO:0000313" key="2">
    <source>
        <dbReference type="EMBL" id="SCB65990.1"/>
    </source>
</evidence>
<keyword evidence="1" id="KW-0732">Signal</keyword>
<dbReference type="AlphaFoldDB" id="A0A1C3YNB9"/>
<dbReference type="PANTHER" id="PTHR42749:SF8">
    <property type="entry name" value="HSP70 FAMILY PROTEIN (AFU_ORTHOLOGUE AFUA_3G13740)"/>
    <property type="match status" value="1"/>
</dbReference>
<dbReference type="eggNOG" id="ENOG502S09H">
    <property type="taxonomic scope" value="Eukaryota"/>
</dbReference>
<dbReference type="PANTHER" id="PTHR42749">
    <property type="entry name" value="CELL SHAPE-DETERMINING PROTEIN MREB"/>
    <property type="match status" value="1"/>
</dbReference>
<evidence type="ECO:0000256" key="1">
    <source>
        <dbReference type="SAM" id="SignalP"/>
    </source>
</evidence>
<dbReference type="EMBL" id="HG970333">
    <property type="protein sequence ID" value="SCB65990.1"/>
    <property type="molecule type" value="Genomic_DNA"/>
</dbReference>
<feature type="signal peptide" evidence="1">
    <location>
        <begin position="1"/>
        <end position="21"/>
    </location>
</feature>
<proteinExistence type="predicted"/>
<evidence type="ECO:0000313" key="3">
    <source>
        <dbReference type="Proteomes" id="UP000070720"/>
    </source>
</evidence>
<dbReference type="InParanoid" id="A0A1C3YNB9"/>
<reference evidence="3" key="2">
    <citation type="journal article" date="2010" name="Nature">
        <title>Comparative genomics reveals mobile pathogenicity chromosomes in Fusarium.</title>
        <authorList>
            <person name="Ma L.J."/>
            <person name="van der Does H.C."/>
            <person name="Borkovich K.A."/>
            <person name="Coleman J.J."/>
            <person name="Daboussi M.J."/>
            <person name="Di Pietro A."/>
            <person name="Dufresne M."/>
            <person name="Freitag M."/>
            <person name="Grabherr M."/>
            <person name="Henrissat B."/>
            <person name="Houterman P.M."/>
            <person name="Kang S."/>
            <person name="Shim W.B."/>
            <person name="Woloshuk C."/>
            <person name="Xie X."/>
            <person name="Xu J.R."/>
            <person name="Antoniw J."/>
            <person name="Baker S.E."/>
            <person name="Bluhm B.H."/>
            <person name="Breakspear A."/>
            <person name="Brown D.W."/>
            <person name="Butchko R.A."/>
            <person name="Chapman S."/>
            <person name="Coulson R."/>
            <person name="Coutinho P.M."/>
            <person name="Danchin E.G."/>
            <person name="Diener A."/>
            <person name="Gale L.R."/>
            <person name="Gardiner D.M."/>
            <person name="Goff S."/>
            <person name="Hammond-Kosack K.E."/>
            <person name="Hilburn K."/>
            <person name="Hua-Van A."/>
            <person name="Jonkers W."/>
            <person name="Kazan K."/>
            <person name="Kodira C.D."/>
            <person name="Koehrsen M."/>
            <person name="Kumar L."/>
            <person name="Lee Y.H."/>
            <person name="Li L."/>
            <person name="Manners J.M."/>
            <person name="Miranda-Saavedra D."/>
            <person name="Mukherjee M."/>
            <person name="Park G."/>
            <person name="Park J."/>
            <person name="Park S.Y."/>
            <person name="Proctor R.H."/>
            <person name="Regev A."/>
            <person name="Ruiz-Roldan M.C."/>
            <person name="Sain D."/>
            <person name="Sakthikumar S."/>
            <person name="Sykes S."/>
            <person name="Schwartz D.C."/>
            <person name="Turgeon B.G."/>
            <person name="Wapinski I."/>
            <person name="Yoder O."/>
            <person name="Young S."/>
            <person name="Zeng Q."/>
            <person name="Zhou S."/>
            <person name="Galagan J."/>
            <person name="Cuomo C.A."/>
            <person name="Kistler H.C."/>
            <person name="Rep M."/>
        </authorList>
    </citation>
    <scope>GENOME REANNOTATION</scope>
    <source>
        <strain evidence="3">ATCC MYA-4620 / CBS 123657 / FGSC 9075 / NRRL 31084 / PH-1</strain>
    </source>
</reference>
<gene>
    <name evidence="2" type="ORF">FGRAMPH1_01T15773</name>
</gene>
<organism evidence="2 3">
    <name type="scientific">Gibberella zeae (strain ATCC MYA-4620 / CBS 123657 / FGSC 9075 / NRRL 31084 / PH-1)</name>
    <name type="common">Wheat head blight fungus</name>
    <name type="synonym">Fusarium graminearum</name>
    <dbReference type="NCBI Taxonomy" id="229533"/>
    <lineage>
        <taxon>Eukaryota</taxon>
        <taxon>Fungi</taxon>
        <taxon>Dikarya</taxon>
        <taxon>Ascomycota</taxon>
        <taxon>Pezizomycotina</taxon>
        <taxon>Sordariomycetes</taxon>
        <taxon>Hypocreomycetidae</taxon>
        <taxon>Hypocreales</taxon>
        <taxon>Nectriaceae</taxon>
        <taxon>Fusarium</taxon>
    </lineage>
</organism>
<reference evidence="3" key="1">
    <citation type="journal article" date="2007" name="Science">
        <title>The Fusarium graminearum genome reveals a link between localized polymorphism and pathogen specialization.</title>
        <authorList>
            <person name="Cuomo C.A."/>
            <person name="Gueldener U."/>
            <person name="Xu J.-R."/>
            <person name="Trail F."/>
            <person name="Turgeon B.G."/>
            <person name="Di Pietro A."/>
            <person name="Walton J.D."/>
            <person name="Ma L.-J."/>
            <person name="Baker S.E."/>
            <person name="Rep M."/>
            <person name="Adam G."/>
            <person name="Antoniw J."/>
            <person name="Baldwin T."/>
            <person name="Calvo S.E."/>
            <person name="Chang Y.-L."/>
            <person name="DeCaprio D."/>
            <person name="Gale L.R."/>
            <person name="Gnerre S."/>
            <person name="Goswami R.S."/>
            <person name="Hammond-Kosack K."/>
            <person name="Harris L.J."/>
            <person name="Hilburn K."/>
            <person name="Kennell J.C."/>
            <person name="Kroken S."/>
            <person name="Magnuson J.K."/>
            <person name="Mannhaupt G."/>
            <person name="Mauceli E.W."/>
            <person name="Mewes H.-W."/>
            <person name="Mitterbauer R."/>
            <person name="Muehlbauer G."/>
            <person name="Muensterkoetter M."/>
            <person name="Nelson D."/>
            <person name="O'Donnell K."/>
            <person name="Ouellet T."/>
            <person name="Qi W."/>
            <person name="Quesneville H."/>
            <person name="Roncero M.I.G."/>
            <person name="Seong K.-Y."/>
            <person name="Tetko I.V."/>
            <person name="Urban M."/>
            <person name="Waalwijk C."/>
            <person name="Ward T.J."/>
            <person name="Yao J."/>
            <person name="Birren B.W."/>
            <person name="Kistler H.C."/>
        </authorList>
    </citation>
    <scope>NUCLEOTIDE SEQUENCE [LARGE SCALE GENOMIC DNA]</scope>
    <source>
        <strain evidence="3">ATCC MYA-4620 / CBS 123657 / FGSC 9075 / NRRL 31084 / PH-1</strain>
    </source>
</reference>
<feature type="chain" id="PRO_5008687611" evidence="1">
    <location>
        <begin position="22"/>
        <end position="412"/>
    </location>
</feature>
<dbReference type="InterPro" id="IPR043129">
    <property type="entry name" value="ATPase_NBD"/>
</dbReference>
<reference evidence="2 3" key="3">
    <citation type="journal article" date="2015" name="BMC Genomics">
        <title>The completed genome sequence of the pathogenic ascomycete fungus Fusarium graminearum.</title>
        <authorList>
            <person name="King R."/>
            <person name="Urban M."/>
            <person name="Hammond-Kosack M.C."/>
            <person name="Hassani-Pak K."/>
            <person name="Hammond-Kosack K.E."/>
        </authorList>
    </citation>
    <scope>NUCLEOTIDE SEQUENCE [LARGE SCALE GENOMIC DNA]</scope>
    <source>
        <strain evidence="3">ATCC MYA-4620 / CBS 123657 / FGSC 9075 / NRRL 31084 / PH-1</strain>
    </source>
</reference>
<dbReference type="Proteomes" id="UP000070720">
    <property type="component" value="Chromosome 2"/>
</dbReference>
<dbReference type="SUPFAM" id="SSF53067">
    <property type="entry name" value="Actin-like ATPase domain"/>
    <property type="match status" value="1"/>
</dbReference>
<protein>
    <submittedName>
        <fullName evidence="2">Chromosome 2, complete genome</fullName>
    </submittedName>
</protein>
<dbReference type="CDD" id="cd10170">
    <property type="entry name" value="ASKHA_NBD_HSP70"/>
    <property type="match status" value="1"/>
</dbReference>
<name>A0A1C3YNB9_GIBZE</name>